<protein>
    <submittedName>
        <fullName evidence="1">Uncharacterized protein</fullName>
    </submittedName>
</protein>
<dbReference type="EMBL" id="CM001436">
    <property type="protein sequence ID" value="EHQ35614.1"/>
    <property type="molecule type" value="Genomic_DNA"/>
</dbReference>
<dbReference type="HOGENOM" id="CLU_1933269_0_0_2"/>
<keyword evidence="2" id="KW-1185">Reference proteome</keyword>
<sequence length="130" mass="14904">MPAKSLAQSKLHHNVVTHTIKSCRYTSGENRNPINITSTLKQQLTNSSLKISKHAVKYHNASGKKTFRESLLQKCWLSVNTEFSEIKGKRPKNLNSAYSDNILAIKGLKKCFRLRKFILQIRSQQALYQM</sequence>
<accession>H1Z3L5</accession>
<reference evidence="1 2" key="1">
    <citation type="submission" date="2011-10" db="EMBL/GenBank/DDBJ databases">
        <title>The Improved High-Quality Draft genome of Methanoplanus limicola DSM 2279.</title>
        <authorList>
            <consortium name="US DOE Joint Genome Institute (JGI-PGF)"/>
            <person name="Lucas S."/>
            <person name="Copeland A."/>
            <person name="Lapidus A."/>
            <person name="Glavina del Rio T."/>
            <person name="Dalin E."/>
            <person name="Tice H."/>
            <person name="Bruce D."/>
            <person name="Goodwin L."/>
            <person name="Pitluck S."/>
            <person name="Peters L."/>
            <person name="Mikhailova N."/>
            <person name="Lu M."/>
            <person name="Kyrpides N."/>
            <person name="Mavromatis K."/>
            <person name="Ivanova N."/>
            <person name="Markowitz V."/>
            <person name="Cheng J.-F."/>
            <person name="Hugenholtz P."/>
            <person name="Woyke T."/>
            <person name="Wu D."/>
            <person name="Wirth R."/>
            <person name="Brambilla E.-M."/>
            <person name="Klenk H.-P."/>
            <person name="Eisen J.A."/>
        </authorList>
    </citation>
    <scope>NUCLEOTIDE SEQUENCE [LARGE SCALE GENOMIC DNA]</scope>
    <source>
        <strain evidence="1 2">DSM 2279</strain>
    </source>
</reference>
<dbReference type="Proteomes" id="UP000005741">
    <property type="component" value="Chromosome"/>
</dbReference>
<proteinExistence type="predicted"/>
<gene>
    <name evidence="1" type="ORF">Metlim_1512</name>
</gene>
<evidence type="ECO:0000313" key="1">
    <source>
        <dbReference type="EMBL" id="EHQ35614.1"/>
    </source>
</evidence>
<evidence type="ECO:0000313" key="2">
    <source>
        <dbReference type="Proteomes" id="UP000005741"/>
    </source>
</evidence>
<organism evidence="1 2">
    <name type="scientific">Methanoplanus limicola DSM 2279</name>
    <dbReference type="NCBI Taxonomy" id="937775"/>
    <lineage>
        <taxon>Archaea</taxon>
        <taxon>Methanobacteriati</taxon>
        <taxon>Methanobacteriota</taxon>
        <taxon>Stenosarchaea group</taxon>
        <taxon>Methanomicrobia</taxon>
        <taxon>Methanomicrobiales</taxon>
        <taxon>Methanomicrobiaceae</taxon>
        <taxon>Methanoplanus</taxon>
    </lineage>
</organism>
<dbReference type="InParanoid" id="H1Z3L5"/>
<name>H1Z3L5_9EURY</name>
<dbReference type="AlphaFoldDB" id="H1Z3L5"/>